<feature type="transmembrane region" description="Helical" evidence="19">
    <location>
        <begin position="101"/>
        <end position="125"/>
    </location>
</feature>
<keyword evidence="3" id="KW-0145">Chemotaxis</keyword>
<evidence type="ECO:0000313" key="21">
    <source>
        <dbReference type="Proteomes" id="UP000008281"/>
    </source>
</evidence>
<dbReference type="GO" id="GO:0060170">
    <property type="term" value="C:ciliary membrane"/>
    <property type="evidence" value="ECO:0007669"/>
    <property type="project" value="UniProtKB-SubCell"/>
</dbReference>
<evidence type="ECO:0000256" key="9">
    <source>
        <dbReference type="ARBA" id="ARBA00023136"/>
    </source>
</evidence>
<dbReference type="OrthoDB" id="5854669at2759"/>
<dbReference type="GO" id="GO:0042048">
    <property type="term" value="P:olfactory behavior"/>
    <property type="evidence" value="ECO:0007669"/>
    <property type="project" value="TreeGrafter"/>
</dbReference>
<keyword evidence="6" id="KW-0552">Olfaction</keyword>
<keyword evidence="5 19" id="KW-0812">Transmembrane</keyword>
<comment type="function">
    <text evidence="13">An odorant receptor which affects chemotaxis to the volatile odorant diacetyl. Specifies AWA neuronal cell fate via the odr-7 pathway.</text>
</comment>
<evidence type="ECO:0000256" key="15">
    <source>
        <dbReference type="ARBA" id="ARBA00064300"/>
    </source>
</evidence>
<keyword evidence="10" id="KW-0675">Receptor</keyword>
<feature type="transmembrane region" description="Helical" evidence="19">
    <location>
        <begin position="40"/>
        <end position="71"/>
    </location>
</feature>
<keyword evidence="11" id="KW-0325">Glycoprotein</keyword>
<dbReference type="OMA" id="MFGMSMS"/>
<dbReference type="FunCoup" id="E3MFD0">
    <property type="interactions" value="3"/>
</dbReference>
<evidence type="ECO:0000256" key="14">
    <source>
        <dbReference type="ARBA" id="ARBA00061678"/>
    </source>
</evidence>
<keyword evidence="2" id="KW-1003">Cell membrane</keyword>
<evidence type="ECO:0000256" key="5">
    <source>
        <dbReference type="ARBA" id="ARBA00022692"/>
    </source>
</evidence>
<keyword evidence="9 19" id="KW-0472">Membrane</keyword>
<reference evidence="20" key="1">
    <citation type="submission" date="2007-07" db="EMBL/GenBank/DDBJ databases">
        <title>PCAP assembly of the Caenorhabditis remanei genome.</title>
        <authorList>
            <consortium name="The Caenorhabditis remanei Sequencing Consortium"/>
            <person name="Wilson R.K."/>
        </authorList>
    </citation>
    <scope>NUCLEOTIDE SEQUENCE [LARGE SCALE GENOMIC DNA]</scope>
    <source>
        <strain evidence="20">PB4641</strain>
    </source>
</reference>
<evidence type="ECO:0000256" key="3">
    <source>
        <dbReference type="ARBA" id="ARBA00022500"/>
    </source>
</evidence>
<evidence type="ECO:0000256" key="4">
    <source>
        <dbReference type="ARBA" id="ARBA00022606"/>
    </source>
</evidence>
<evidence type="ECO:0000256" key="12">
    <source>
        <dbReference type="ARBA" id="ARBA00023273"/>
    </source>
</evidence>
<name>E3MFD0_CAERE</name>
<evidence type="ECO:0000256" key="17">
    <source>
        <dbReference type="ARBA" id="ARBA00078653"/>
    </source>
</evidence>
<feature type="transmembrane region" description="Helical" evidence="19">
    <location>
        <begin position="12"/>
        <end position="28"/>
    </location>
</feature>
<comment type="subcellular location">
    <subcellularLocation>
        <location evidence="1">Cell projection</location>
        <location evidence="1">Cilium membrane</location>
        <topology evidence="1">Multi-pass membrane protein</topology>
    </subcellularLocation>
</comment>
<evidence type="ECO:0000256" key="13">
    <source>
        <dbReference type="ARBA" id="ARBA00054965"/>
    </source>
</evidence>
<dbReference type="InParanoid" id="E3MFD0"/>
<keyword evidence="8" id="KW-0969">Cilium</keyword>
<dbReference type="PANTHER" id="PTHR22943">
    <property type="entry name" value="7-TRANSMEMBRANE DOMAIN RECEPTOR C.ELEGANS"/>
    <property type="match status" value="1"/>
</dbReference>
<feature type="transmembrane region" description="Helical" evidence="19">
    <location>
        <begin position="299"/>
        <end position="319"/>
    </location>
</feature>
<evidence type="ECO:0000256" key="19">
    <source>
        <dbReference type="SAM" id="Phobius"/>
    </source>
</evidence>
<dbReference type="InterPro" id="IPR019428">
    <property type="entry name" value="7TM_GPCR_serpentine_rcpt_Str"/>
</dbReference>
<evidence type="ECO:0000256" key="1">
    <source>
        <dbReference type="ARBA" id="ARBA00004272"/>
    </source>
</evidence>
<dbReference type="GO" id="GO:0038022">
    <property type="term" value="F:G protein-coupled olfactory receptor activity"/>
    <property type="evidence" value="ECO:0007669"/>
    <property type="project" value="TreeGrafter"/>
</dbReference>
<accession>E3MFD0</accession>
<dbReference type="PANTHER" id="PTHR22943:SF73">
    <property type="entry name" value="SEVEN TM RECEPTOR"/>
    <property type="match status" value="1"/>
</dbReference>
<feature type="transmembrane region" description="Helical" evidence="19">
    <location>
        <begin position="145"/>
        <end position="164"/>
    </location>
</feature>
<keyword evidence="21" id="KW-1185">Reference proteome</keyword>
<feature type="transmembrane region" description="Helical" evidence="19">
    <location>
        <begin position="213"/>
        <end position="237"/>
    </location>
</feature>
<gene>
    <name evidence="20" type="primary">Cre-str-245</name>
    <name evidence="20" type="ORF">CRE_20746</name>
</gene>
<keyword evidence="4" id="KW-0716">Sensory transduction</keyword>
<keyword evidence="7 19" id="KW-1133">Transmembrane helix</keyword>
<evidence type="ECO:0000256" key="16">
    <source>
        <dbReference type="ARBA" id="ARBA00067967"/>
    </source>
</evidence>
<evidence type="ECO:0000313" key="20">
    <source>
        <dbReference type="EMBL" id="EFP01010.1"/>
    </source>
</evidence>
<dbReference type="eggNOG" id="ENOG502TG6U">
    <property type="taxonomic scope" value="Eukaryota"/>
</dbReference>
<comment type="subunit">
    <text evidence="15">Interacts with odr-4.</text>
</comment>
<evidence type="ECO:0000256" key="7">
    <source>
        <dbReference type="ARBA" id="ARBA00022989"/>
    </source>
</evidence>
<protein>
    <recommendedName>
        <fullName evidence="16">Serpentine receptor class r-10</fullName>
    </recommendedName>
    <alternativeName>
        <fullName evidence="17">Odorant response abnormal protein 10</fullName>
    </alternativeName>
    <alternativeName>
        <fullName evidence="18">Olfactory receptor 10</fullName>
    </alternativeName>
</protein>
<dbReference type="AlphaFoldDB" id="E3MFD0"/>
<proteinExistence type="inferred from homology"/>
<organism evidence="21">
    <name type="scientific">Caenorhabditis remanei</name>
    <name type="common">Caenorhabditis vulgaris</name>
    <dbReference type="NCBI Taxonomy" id="31234"/>
    <lineage>
        <taxon>Eukaryota</taxon>
        <taxon>Metazoa</taxon>
        <taxon>Ecdysozoa</taxon>
        <taxon>Nematoda</taxon>
        <taxon>Chromadorea</taxon>
        <taxon>Rhabditida</taxon>
        <taxon>Rhabditina</taxon>
        <taxon>Rhabditomorpha</taxon>
        <taxon>Rhabditoidea</taxon>
        <taxon>Rhabditidae</taxon>
        <taxon>Peloderinae</taxon>
        <taxon>Caenorhabditis</taxon>
    </lineage>
</organism>
<dbReference type="Proteomes" id="UP000008281">
    <property type="component" value="Unassembled WGS sequence"/>
</dbReference>
<comment type="similarity">
    <text evidence="14">Belongs to the nematode receptor-like protein str family.</text>
</comment>
<evidence type="ECO:0000256" key="11">
    <source>
        <dbReference type="ARBA" id="ARBA00023180"/>
    </source>
</evidence>
<sequence>MFQFHSTIERIAVIFALVGNVSLILLILKKSVSKLGNYKYLMVYISVFELAFAVLHGLTVPVSVEIFLFIYETFSFKVIFTTDCMNFLVTRVDKTWFPKPILQVLNVLFCDMFGMSMSLFATHFIYRYMVLSRKKFLRKYDGRTICVMILFSILFGIVWGVFAWDTMQPFPEADRMLSEKFATQMNLTLDQIAYVGILFYYKDKLGNEQVHWPSVVGIGIQSFFIGISFFLIFYFGFKCYQQTRRLVSSQSNSSNNLQSQLFYALVFQTLIPICLMHVPASIVYGVAALNKSNDFFGQFLSLFICLYPALDPLPNFFIIKSYRKAVRGAPGAELFGPDFLGFLASRLLGFSAGFFRLLGRTF</sequence>
<feature type="transmembrane region" description="Helical" evidence="19">
    <location>
        <begin position="261"/>
        <end position="287"/>
    </location>
</feature>
<evidence type="ECO:0000256" key="8">
    <source>
        <dbReference type="ARBA" id="ARBA00023069"/>
    </source>
</evidence>
<evidence type="ECO:0000256" key="6">
    <source>
        <dbReference type="ARBA" id="ARBA00022725"/>
    </source>
</evidence>
<keyword evidence="12" id="KW-0966">Cell projection</keyword>
<evidence type="ECO:0000256" key="18">
    <source>
        <dbReference type="ARBA" id="ARBA00082489"/>
    </source>
</evidence>
<dbReference type="SUPFAM" id="SSF81321">
    <property type="entry name" value="Family A G protein-coupled receptor-like"/>
    <property type="match status" value="1"/>
</dbReference>
<dbReference type="EMBL" id="DS268441">
    <property type="protein sequence ID" value="EFP01010.1"/>
    <property type="molecule type" value="Genomic_DNA"/>
</dbReference>
<dbReference type="HOGENOM" id="CLU_036335_2_0_1"/>
<evidence type="ECO:0000256" key="10">
    <source>
        <dbReference type="ARBA" id="ARBA00023170"/>
    </source>
</evidence>
<dbReference type="GO" id="GO:0006935">
    <property type="term" value="P:chemotaxis"/>
    <property type="evidence" value="ECO:0007669"/>
    <property type="project" value="UniProtKB-KW"/>
</dbReference>
<dbReference type="Pfam" id="PF10326">
    <property type="entry name" value="7TM_GPCR_Str"/>
    <property type="match status" value="1"/>
</dbReference>
<dbReference type="FunFam" id="1.20.1070.10:FF:000128">
    <property type="entry name" value="Seven TM Receptor"/>
    <property type="match status" value="1"/>
</dbReference>
<evidence type="ECO:0000256" key="2">
    <source>
        <dbReference type="ARBA" id="ARBA00022475"/>
    </source>
</evidence>